<dbReference type="RefSeq" id="WP_132842028.1">
    <property type="nucleotide sequence ID" value="NZ_JBHUPE010000004.1"/>
</dbReference>
<comment type="caution">
    <text evidence="3">The sequence shown here is derived from an EMBL/GenBank/DDBJ whole genome shotgun (WGS) entry which is preliminary data.</text>
</comment>
<proteinExistence type="predicted"/>
<evidence type="ECO:0000256" key="1">
    <source>
        <dbReference type="SAM" id="MobiDB-lite"/>
    </source>
</evidence>
<sequence>MKTSLKNFTKVLLGVAVLGGAALTQSFTKSLTPPAGDFVTLDGTTWEPASNYPAGECLDASSTCSYHKIGSAPGPMNDQYKNPANFQEADQGVFRTNE</sequence>
<protein>
    <submittedName>
        <fullName evidence="3">Uncharacterized protein</fullName>
    </submittedName>
</protein>
<feature type="chain" id="PRO_5047266819" evidence="2">
    <location>
        <begin position="22"/>
        <end position="98"/>
    </location>
</feature>
<feature type="signal peptide" evidence="2">
    <location>
        <begin position="1"/>
        <end position="21"/>
    </location>
</feature>
<dbReference type="Proteomes" id="UP001597509">
    <property type="component" value="Unassembled WGS sequence"/>
</dbReference>
<name>A0ABW5YXE8_9SPHI</name>
<gene>
    <name evidence="3" type="ORF">ACFS6I_09875</name>
</gene>
<keyword evidence="2" id="KW-0732">Signal</keyword>
<evidence type="ECO:0000313" key="4">
    <source>
        <dbReference type="Proteomes" id="UP001597509"/>
    </source>
</evidence>
<dbReference type="EMBL" id="JBHUPE010000004">
    <property type="protein sequence ID" value="MFD2904232.1"/>
    <property type="molecule type" value="Genomic_DNA"/>
</dbReference>
<reference evidence="4" key="1">
    <citation type="journal article" date="2019" name="Int. J. Syst. Evol. Microbiol.">
        <title>The Global Catalogue of Microorganisms (GCM) 10K type strain sequencing project: providing services to taxonomists for standard genome sequencing and annotation.</title>
        <authorList>
            <consortium name="The Broad Institute Genomics Platform"/>
            <consortium name="The Broad Institute Genome Sequencing Center for Infectious Disease"/>
            <person name="Wu L."/>
            <person name="Ma J."/>
        </authorList>
    </citation>
    <scope>NUCLEOTIDE SEQUENCE [LARGE SCALE GENOMIC DNA]</scope>
    <source>
        <strain evidence="4">KCTC 22209</strain>
    </source>
</reference>
<evidence type="ECO:0000313" key="3">
    <source>
        <dbReference type="EMBL" id="MFD2904232.1"/>
    </source>
</evidence>
<organism evidence="3 4">
    <name type="scientific">Sphingobacterium anhuiense</name>
    <dbReference type="NCBI Taxonomy" id="493780"/>
    <lineage>
        <taxon>Bacteria</taxon>
        <taxon>Pseudomonadati</taxon>
        <taxon>Bacteroidota</taxon>
        <taxon>Sphingobacteriia</taxon>
        <taxon>Sphingobacteriales</taxon>
        <taxon>Sphingobacteriaceae</taxon>
        <taxon>Sphingobacterium</taxon>
    </lineage>
</organism>
<feature type="region of interest" description="Disordered" evidence="1">
    <location>
        <begin position="75"/>
        <end position="98"/>
    </location>
</feature>
<keyword evidence="4" id="KW-1185">Reference proteome</keyword>
<evidence type="ECO:0000256" key="2">
    <source>
        <dbReference type="SAM" id="SignalP"/>
    </source>
</evidence>
<accession>A0ABW5YXE8</accession>